<dbReference type="InterPro" id="IPR024079">
    <property type="entry name" value="MetalloPept_cat_dom_sf"/>
</dbReference>
<evidence type="ECO:0000313" key="3">
    <source>
        <dbReference type="Proteomes" id="UP001168990"/>
    </source>
</evidence>
<feature type="region of interest" description="Disordered" evidence="1">
    <location>
        <begin position="174"/>
        <end position="201"/>
    </location>
</feature>
<proteinExistence type="predicted"/>
<reference evidence="2" key="2">
    <citation type="submission" date="2023-03" db="EMBL/GenBank/DDBJ databases">
        <authorList>
            <person name="Inwood S.N."/>
            <person name="Skelly J.G."/>
            <person name="Guhlin J."/>
            <person name="Harrop T.W.R."/>
            <person name="Goldson S.G."/>
            <person name="Dearden P.K."/>
        </authorList>
    </citation>
    <scope>NUCLEOTIDE SEQUENCE</scope>
    <source>
        <strain evidence="2">Irish</strain>
        <tissue evidence="2">Whole body</tissue>
    </source>
</reference>
<feature type="compositionally biased region" description="Basic and acidic residues" evidence="1">
    <location>
        <begin position="174"/>
        <end position="186"/>
    </location>
</feature>
<evidence type="ECO:0000256" key="1">
    <source>
        <dbReference type="SAM" id="MobiDB-lite"/>
    </source>
</evidence>
<feature type="region of interest" description="Disordered" evidence="1">
    <location>
        <begin position="131"/>
        <end position="150"/>
    </location>
</feature>
<gene>
    <name evidence="2" type="ORF">PV328_006212</name>
</gene>
<protein>
    <submittedName>
        <fullName evidence="2">Uncharacterized protein</fullName>
    </submittedName>
</protein>
<comment type="caution">
    <text evidence="2">The sequence shown here is derived from an EMBL/GenBank/DDBJ whole genome shotgun (WGS) entry which is preliminary data.</text>
</comment>
<name>A0AA39FNV3_9HYME</name>
<dbReference type="EMBL" id="JAQQBS010000002">
    <property type="protein sequence ID" value="KAK0172953.1"/>
    <property type="molecule type" value="Genomic_DNA"/>
</dbReference>
<keyword evidence="3" id="KW-1185">Reference proteome</keyword>
<evidence type="ECO:0000313" key="2">
    <source>
        <dbReference type="EMBL" id="KAK0172953.1"/>
    </source>
</evidence>
<dbReference type="GO" id="GO:0008237">
    <property type="term" value="F:metallopeptidase activity"/>
    <property type="evidence" value="ECO:0007669"/>
    <property type="project" value="InterPro"/>
</dbReference>
<accession>A0AA39FNV3</accession>
<dbReference type="Gene3D" id="3.40.390.10">
    <property type="entry name" value="Collagenase (Catalytic Domain)"/>
    <property type="match status" value="1"/>
</dbReference>
<sequence length="539" mass="62383">MSCVPDELKTEIITENDELIALKWLKASESFLANEHLPIWTTMQVGDVVERNYEVMKELGKFTTYYDLEKSSAIVLLEEWNCIFGIIDVRYDIICLPLDQLRDYQHKVDESQYVRVITPYYFPDHMTPQDDLSDGTSSASPNHDIRDSDKTTNDFNMLIKTWVNSDFPLMSQDDKSSHSHLSESDKVMNSPSISCHEGSSRHKCPRVDYEERVIVVYPEILIGIPYEIVQTTEKLTTLVLRYLVQYNAVAMLFAKLASQNIKIHINIAGMIIEKSKDQFPSSLLFESSDNNGKAILMAVTNYLNSVRAIESIHQTLFVPDSFDFFILPTTYNWKDNELDPKGKSSKIHNLQIARKNKNPQLSNIRLGSIVKHINMKHYINVAREIAHLMTVQDDDLLLMIKNLRNNNKQTHGIMQMFCNNYCPTCLTWSEKSIQSFKEYLSLNDNRCFLRNLPRSLHHPYNSPMKTLYPADQCYCFGHLPDEATYLFKGKFKTMCEKRIHCVAFEDSKYKFHFIPPPIDGTPCEKNEKKVCWAKKCVSI</sequence>
<reference evidence="2" key="1">
    <citation type="journal article" date="2023" name="bioRxiv">
        <title>Scaffold-level genome assemblies of two parasitoid biocontrol wasps reveal the parthenogenesis mechanism and an associated novel virus.</title>
        <authorList>
            <person name="Inwood S."/>
            <person name="Skelly J."/>
            <person name="Guhlin J."/>
            <person name="Harrop T."/>
            <person name="Goldson S."/>
            <person name="Dearden P."/>
        </authorList>
    </citation>
    <scope>NUCLEOTIDE SEQUENCE</scope>
    <source>
        <strain evidence="2">Irish</strain>
        <tissue evidence="2">Whole body</tissue>
    </source>
</reference>
<dbReference type="AlphaFoldDB" id="A0AA39FNV3"/>
<dbReference type="Proteomes" id="UP001168990">
    <property type="component" value="Unassembled WGS sequence"/>
</dbReference>
<organism evidence="2 3">
    <name type="scientific">Microctonus aethiopoides</name>
    <dbReference type="NCBI Taxonomy" id="144406"/>
    <lineage>
        <taxon>Eukaryota</taxon>
        <taxon>Metazoa</taxon>
        <taxon>Ecdysozoa</taxon>
        <taxon>Arthropoda</taxon>
        <taxon>Hexapoda</taxon>
        <taxon>Insecta</taxon>
        <taxon>Pterygota</taxon>
        <taxon>Neoptera</taxon>
        <taxon>Endopterygota</taxon>
        <taxon>Hymenoptera</taxon>
        <taxon>Apocrita</taxon>
        <taxon>Ichneumonoidea</taxon>
        <taxon>Braconidae</taxon>
        <taxon>Euphorinae</taxon>
        <taxon>Microctonus</taxon>
    </lineage>
</organism>